<dbReference type="EMBL" id="JFBM01000037">
    <property type="protein sequence ID" value="KFU77018.1"/>
    <property type="molecule type" value="Genomic_DNA"/>
</dbReference>
<comment type="caution">
    <text evidence="2">The sequence shown here is derived from an EMBL/GenBank/DDBJ whole genome shotgun (WGS) entry which is preliminary data.</text>
</comment>
<dbReference type="Gene3D" id="3.30.450.40">
    <property type="match status" value="1"/>
</dbReference>
<reference evidence="2 3" key="1">
    <citation type="journal article" date="2014" name="Genome Announc.">
        <title>Draft Genome Sequence of Amycolatopsis lurida NRRL 2430, Producer of the Glycopeptide Family Antibiotic Ristocetin.</title>
        <authorList>
            <person name="Kwun M.J."/>
            <person name="Hong H.J."/>
        </authorList>
    </citation>
    <scope>NUCLEOTIDE SEQUENCE [LARGE SCALE GENOMIC DNA]</scope>
    <source>
        <strain evidence="2 3">NRRL 2430</strain>
    </source>
</reference>
<feature type="domain" description="GAF" evidence="1">
    <location>
        <begin position="24"/>
        <end position="149"/>
    </location>
</feature>
<dbReference type="InterPro" id="IPR012074">
    <property type="entry name" value="GAF_ANTAR"/>
</dbReference>
<dbReference type="InterPro" id="IPR029016">
    <property type="entry name" value="GAF-like_dom_sf"/>
</dbReference>
<name>A0A2P2FJW0_AMYLU</name>
<dbReference type="InterPro" id="IPR003018">
    <property type="entry name" value="GAF"/>
</dbReference>
<dbReference type="Pfam" id="PF13185">
    <property type="entry name" value="GAF_2"/>
    <property type="match status" value="1"/>
</dbReference>
<evidence type="ECO:0000259" key="1">
    <source>
        <dbReference type="Pfam" id="PF13185"/>
    </source>
</evidence>
<organism evidence="2 3">
    <name type="scientific">Amycolatopsis lurida NRRL 2430</name>
    <dbReference type="NCBI Taxonomy" id="1460371"/>
    <lineage>
        <taxon>Bacteria</taxon>
        <taxon>Bacillati</taxon>
        <taxon>Actinomycetota</taxon>
        <taxon>Actinomycetes</taxon>
        <taxon>Pseudonocardiales</taxon>
        <taxon>Pseudonocardiaceae</taxon>
        <taxon>Amycolatopsis</taxon>
    </lineage>
</organism>
<dbReference type="SUPFAM" id="SSF55781">
    <property type="entry name" value="GAF domain-like"/>
    <property type="match status" value="1"/>
</dbReference>
<dbReference type="Proteomes" id="UP000256220">
    <property type="component" value="Unassembled WGS sequence"/>
</dbReference>
<sequence>MNDRRQRLRALLTQDNQHGPGSRLRRICDICVAELKVSGAGATVLTKVGDDGTHHHRGLIHASNAVSARLEDLQLTVGEGPCVQAFATGGPVLVPDLAATYIRWPAFASAAAELGVAAVFSFPLQVGAARLGSLDLYRDRPGPLTSGRLADALILADWATAAVIEQIDGHNTSDISWMADSHVEIHQAVGMVKIQLDVTTEVALLRLRGHAFTTGVPLAQVAKQVVTRTLRFDPDNEPA</sequence>
<dbReference type="AlphaFoldDB" id="A0A2P2FJW0"/>
<proteinExistence type="predicted"/>
<evidence type="ECO:0000313" key="3">
    <source>
        <dbReference type="Proteomes" id="UP000256220"/>
    </source>
</evidence>
<protein>
    <recommendedName>
        <fullName evidence="1">GAF domain-containing protein</fullName>
    </recommendedName>
</protein>
<gene>
    <name evidence="2" type="ORF">BB31_33480</name>
</gene>
<keyword evidence="3" id="KW-1185">Reference proteome</keyword>
<dbReference type="PIRSF" id="PIRSF036625">
    <property type="entry name" value="GAF_ANTAR"/>
    <property type="match status" value="1"/>
</dbReference>
<evidence type="ECO:0000313" key="2">
    <source>
        <dbReference type="EMBL" id="KFU77018.1"/>
    </source>
</evidence>
<accession>A0A2P2FJW0</accession>